<dbReference type="Gene3D" id="3.30.565.10">
    <property type="entry name" value="Histidine kinase-like ATPase, C-terminal domain"/>
    <property type="match status" value="1"/>
</dbReference>
<dbReference type="InterPro" id="IPR013783">
    <property type="entry name" value="Ig-like_fold"/>
</dbReference>
<keyword evidence="4" id="KW-1133">Transmembrane helix</keyword>
<dbReference type="PROSITE" id="PS00041">
    <property type="entry name" value="HTH_ARAC_FAMILY_1"/>
    <property type="match status" value="1"/>
</dbReference>
<dbReference type="GO" id="GO:0003700">
    <property type="term" value="F:DNA-binding transcription factor activity"/>
    <property type="evidence" value="ECO:0007669"/>
    <property type="project" value="InterPro"/>
</dbReference>
<dbReference type="STRING" id="688.A6E04_10765"/>
<dbReference type="InterPro" id="IPR015943">
    <property type="entry name" value="WD40/YVTN_repeat-like_dom_sf"/>
</dbReference>
<dbReference type="Gene3D" id="1.10.10.60">
    <property type="entry name" value="Homeodomain-like"/>
    <property type="match status" value="1"/>
</dbReference>
<gene>
    <name evidence="7" type="ORF">A6E04_10765</name>
</gene>
<evidence type="ECO:0000259" key="6">
    <source>
        <dbReference type="PROSITE" id="PS01124"/>
    </source>
</evidence>
<dbReference type="EMBL" id="MAJU01000008">
    <property type="protein sequence ID" value="OCH22315.1"/>
    <property type="molecule type" value="Genomic_DNA"/>
</dbReference>
<dbReference type="AlphaFoldDB" id="A0A1B9P1Y0"/>
<evidence type="ECO:0000313" key="7">
    <source>
        <dbReference type="EMBL" id="OCH22315.1"/>
    </source>
</evidence>
<feature type="signal peptide" evidence="5">
    <location>
        <begin position="1"/>
        <end position="23"/>
    </location>
</feature>
<keyword evidence="4" id="KW-0472">Membrane</keyword>
<dbReference type="Gene3D" id="2.130.10.10">
    <property type="entry name" value="YVTN repeat-like/Quinoprotein amine dehydrogenase"/>
    <property type="match status" value="2"/>
</dbReference>
<dbReference type="InterPro" id="IPR018060">
    <property type="entry name" value="HTH_AraC"/>
</dbReference>
<dbReference type="PANTHER" id="PTHR43280:SF28">
    <property type="entry name" value="HTH-TYPE TRANSCRIPTIONAL ACTIVATOR RHAS"/>
    <property type="match status" value="1"/>
</dbReference>
<dbReference type="Pfam" id="PF12833">
    <property type="entry name" value="HTH_18"/>
    <property type="match status" value="1"/>
</dbReference>
<feature type="domain" description="HTH araC/xylS-type" evidence="6">
    <location>
        <begin position="1033"/>
        <end position="1131"/>
    </location>
</feature>
<evidence type="ECO:0000256" key="4">
    <source>
        <dbReference type="SAM" id="Phobius"/>
    </source>
</evidence>
<evidence type="ECO:0000256" key="2">
    <source>
        <dbReference type="ARBA" id="ARBA00023125"/>
    </source>
</evidence>
<dbReference type="Pfam" id="PF07494">
    <property type="entry name" value="Reg_prop"/>
    <property type="match status" value="1"/>
</dbReference>
<dbReference type="SUPFAM" id="SSF55874">
    <property type="entry name" value="ATPase domain of HSP90 chaperone/DNA topoisomerase II/histidine kinase"/>
    <property type="match status" value="1"/>
</dbReference>
<dbReference type="SUPFAM" id="SSF63829">
    <property type="entry name" value="Calcium-dependent phosphotriesterase"/>
    <property type="match status" value="2"/>
</dbReference>
<comment type="caution">
    <text evidence="7">The sequence shown here is derived from an EMBL/GenBank/DDBJ whole genome shotgun (WGS) entry which is preliminary data.</text>
</comment>
<keyword evidence="2" id="KW-0238">DNA-binding</keyword>
<keyword evidence="4" id="KW-0812">Transmembrane</keyword>
<name>A0A1B9P1Y0_ALILO</name>
<dbReference type="InterPro" id="IPR018062">
    <property type="entry name" value="HTH_AraC-typ_CS"/>
</dbReference>
<evidence type="ECO:0000256" key="1">
    <source>
        <dbReference type="ARBA" id="ARBA00023015"/>
    </source>
</evidence>
<proteinExistence type="predicted"/>
<dbReference type="GO" id="GO:0043565">
    <property type="term" value="F:sequence-specific DNA binding"/>
    <property type="evidence" value="ECO:0007669"/>
    <property type="project" value="InterPro"/>
</dbReference>
<dbReference type="InterPro" id="IPR036890">
    <property type="entry name" value="HATPase_C_sf"/>
</dbReference>
<evidence type="ECO:0000313" key="8">
    <source>
        <dbReference type="Proteomes" id="UP000093523"/>
    </source>
</evidence>
<dbReference type="PROSITE" id="PS01124">
    <property type="entry name" value="HTH_ARAC_FAMILY_2"/>
    <property type="match status" value="1"/>
</dbReference>
<dbReference type="Proteomes" id="UP000093523">
    <property type="component" value="Unassembled WGS sequence"/>
</dbReference>
<dbReference type="PANTHER" id="PTHR43280">
    <property type="entry name" value="ARAC-FAMILY TRANSCRIPTIONAL REGULATOR"/>
    <property type="match status" value="1"/>
</dbReference>
<feature type="chain" id="PRO_5008632455" evidence="5">
    <location>
        <begin position="24"/>
        <end position="1135"/>
    </location>
</feature>
<organism evidence="7 8">
    <name type="scientific">Aliivibrio logei</name>
    <name type="common">Vibrio logei</name>
    <dbReference type="NCBI Taxonomy" id="688"/>
    <lineage>
        <taxon>Bacteria</taxon>
        <taxon>Pseudomonadati</taxon>
        <taxon>Pseudomonadota</taxon>
        <taxon>Gammaproteobacteria</taxon>
        <taxon>Vibrionales</taxon>
        <taxon>Vibrionaceae</taxon>
        <taxon>Aliivibrio</taxon>
    </lineage>
</organism>
<keyword evidence="3" id="KW-0804">Transcription</keyword>
<protein>
    <submittedName>
        <fullName evidence="7">AraC family transcriptional regulator</fullName>
    </submittedName>
</protein>
<keyword evidence="5" id="KW-0732">Signal</keyword>
<evidence type="ECO:0000256" key="5">
    <source>
        <dbReference type="SAM" id="SignalP"/>
    </source>
</evidence>
<keyword evidence="1" id="KW-0805">Transcription regulation</keyword>
<dbReference type="InterPro" id="IPR009057">
    <property type="entry name" value="Homeodomain-like_sf"/>
</dbReference>
<dbReference type="OrthoDB" id="9803764at2"/>
<evidence type="ECO:0000256" key="3">
    <source>
        <dbReference type="ARBA" id="ARBA00023163"/>
    </source>
</evidence>
<dbReference type="Gene3D" id="2.60.40.10">
    <property type="entry name" value="Immunoglobulins"/>
    <property type="match status" value="1"/>
</dbReference>
<reference evidence="7 8" key="1">
    <citation type="submission" date="2016-06" db="EMBL/GenBank/DDBJ databases">
        <authorList>
            <person name="Kjaerup R.B."/>
            <person name="Dalgaard T.S."/>
            <person name="Juul-Madsen H.R."/>
        </authorList>
    </citation>
    <scope>NUCLEOTIDE SEQUENCE [LARGE SCALE GENOMIC DNA]</scope>
    <source>
        <strain evidence="7 8">1S159</strain>
    </source>
</reference>
<dbReference type="InterPro" id="IPR011110">
    <property type="entry name" value="Reg_prop"/>
</dbReference>
<accession>A0A1B9P1Y0</accession>
<feature type="transmembrane region" description="Helical" evidence="4">
    <location>
        <begin position="728"/>
        <end position="752"/>
    </location>
</feature>
<dbReference type="SMART" id="SM00342">
    <property type="entry name" value="HTH_ARAC"/>
    <property type="match status" value="1"/>
</dbReference>
<sequence>MSFIKILFTSVCLLFSASSFSLSENFIFYPMPIHADGQYITAQQLFLREDGALWMYDVYGQLHLFDGKNIFTLGKKSQTELPRKITLFDGRFWYIKDNVIKSWSHKEGFRDEQPLPASKKVSMLNSANGMLWGNDDEYFFVYNPLTESFSSSMINESNTSVILDQITITGAINVNGRWLVSTSEGIFEFDTTTESFAPLYLGQYIDTIFYSKVTNQIILGTHDSIWMMELTKNNLLIKQKLPINASFISFAETDGLFWFGTDDGLYQWNIKNKKYHKFNSVLRDDYSLEGNKIYALLADKNNGLWIATDNGVSYYSDSSRLFTRIRYKEANGSLDVNEINSVLQTPDELAWLGSSTGLFLVDSNNIKKSLRKIIAKPINDLSYDSDSIWAATSFGVERIDRYNQKRTTPDALKSLSTQNIEHIFIDSTQTLWFSSKKGLYKYNVAENKLVPLGFYWAIQQKYSTQITHIYENKDGRVSIGTNVGLYQYSNGALTFDYAYSHTGSILDMADTEYGNSWIVSNYGLQLTLLNGVRKDIKLPAEYITPHCVLPSSKGVWLSSSKGLSLYTHQGRLMKHFGSQRGLINNELLPNLCSISPAGKMLFASKDGVIFVNEQDLIEYQITKPKVVFGKVKVGDRIVSYGEDNKLTKQVPYGSSISFLFGILPEFQNKYLSFQLIGSNDESWLDFEGNLLIFDSLNPGKYTLRIRPKNDGQRSSNVTEFIFYIEVPWFFAPWFVFLLFVSLVSIVITIYYWRSKEIKRSNENLRKSVGVKTKQLSNQGKVLTSSNRQLQKLLTVRQHVIAEMAEQAQQPIKDIQVNLYKKGSLTNLSLANQCEYSLQLLQQLTQLESFADLQKNRRMNQVLQPLLTAAIKSWKDEFHSKGVELILCDDSKGCSIFVEPLFIDTIFNNMLFNLLKRSDFGQQVEIVLFHDNGEIHVQFLSSGEVINDNELDELKRIDLSQHLQIMSQVALGLSSVKLLTIQNGGHFVLVKNEAGNGEIKLSWPVAVDALVERPEKFNYKIDNDKDDNQQQWLIDVYRLVEQSYGDPTFGTSAAAKLLYTSERNLQRKFKQITQRSFMEYVTEIRLEKACEMLISGNKVANAAFESGFNDPSYFSKRFKRHYGLSPTQFVSENEIL</sequence>
<dbReference type="RefSeq" id="WP_065610849.1">
    <property type="nucleotide sequence ID" value="NZ_CAWMPN010000008.1"/>
</dbReference>
<dbReference type="SUPFAM" id="SSF46689">
    <property type="entry name" value="Homeodomain-like"/>
    <property type="match status" value="1"/>
</dbReference>